<dbReference type="InterPro" id="IPR017136">
    <property type="entry name" value="UCP037205"/>
</dbReference>
<dbReference type="Proteomes" id="UP000215002">
    <property type="component" value="Chromosome"/>
</dbReference>
<dbReference type="Pfam" id="PF10013">
    <property type="entry name" value="DUF2256"/>
    <property type="match status" value="1"/>
</dbReference>
<dbReference type="KEGG" id="muc:MuYL_1693"/>
<keyword evidence="2" id="KW-1185">Reference proteome</keyword>
<proteinExistence type="predicted"/>
<sequence length="58" mass="6893">MKNVKKENLPQKICPCCGRPFSWRKKWEKNWDEVKYCSDACRRSKSSNQPGNSFNLIK</sequence>
<accession>A0A223NUL6</accession>
<name>A0A223NUL6_9SPHI</name>
<dbReference type="AlphaFoldDB" id="A0A223NUL6"/>
<dbReference type="PANTHER" id="PTHR37463">
    <property type="entry name" value="GSL3115 PROTEIN"/>
    <property type="match status" value="1"/>
</dbReference>
<dbReference type="PIRSF" id="PIRSF037205">
    <property type="entry name" value="UCP037205"/>
    <property type="match status" value="1"/>
</dbReference>
<protein>
    <recommendedName>
        <fullName evidence="3">DUF2256 domain-containing protein</fullName>
    </recommendedName>
</protein>
<evidence type="ECO:0000313" key="1">
    <source>
        <dbReference type="EMBL" id="ASU33589.1"/>
    </source>
</evidence>
<gene>
    <name evidence="1" type="ORF">MuYL_1693</name>
</gene>
<evidence type="ECO:0000313" key="2">
    <source>
        <dbReference type="Proteomes" id="UP000215002"/>
    </source>
</evidence>
<dbReference type="OrthoDB" id="27194at2"/>
<dbReference type="PANTHER" id="PTHR37463:SF1">
    <property type="entry name" value="DUF2256 DOMAIN-CONTAINING PROTEIN"/>
    <property type="match status" value="1"/>
</dbReference>
<reference evidence="1 2" key="1">
    <citation type="submission" date="2017-08" db="EMBL/GenBank/DDBJ databases">
        <title>Complete genome sequence of Mucilaginibacter sp. strain BJC16-A31.</title>
        <authorList>
            <consortium name="Henan University of Science and Technology"/>
            <person name="You X."/>
        </authorList>
    </citation>
    <scope>NUCLEOTIDE SEQUENCE [LARGE SCALE GENOMIC DNA]</scope>
    <source>
        <strain evidence="1 2">BJC16-A31</strain>
    </source>
</reference>
<dbReference type="EMBL" id="CP022743">
    <property type="protein sequence ID" value="ASU33589.1"/>
    <property type="molecule type" value="Genomic_DNA"/>
</dbReference>
<organism evidence="1 2">
    <name type="scientific">Mucilaginibacter xinganensis</name>
    <dbReference type="NCBI Taxonomy" id="1234841"/>
    <lineage>
        <taxon>Bacteria</taxon>
        <taxon>Pseudomonadati</taxon>
        <taxon>Bacteroidota</taxon>
        <taxon>Sphingobacteriia</taxon>
        <taxon>Sphingobacteriales</taxon>
        <taxon>Sphingobacteriaceae</taxon>
        <taxon>Mucilaginibacter</taxon>
    </lineage>
</organism>
<evidence type="ECO:0008006" key="3">
    <source>
        <dbReference type="Google" id="ProtNLM"/>
    </source>
</evidence>
<dbReference type="RefSeq" id="WP_094570024.1">
    <property type="nucleotide sequence ID" value="NZ_CP022743.1"/>
</dbReference>